<dbReference type="Proteomes" id="UP000594688">
    <property type="component" value="Chromosome"/>
</dbReference>
<accession>A0A7T0BY46</accession>
<dbReference type="InterPro" id="IPR003689">
    <property type="entry name" value="ZIP"/>
</dbReference>
<evidence type="ECO:0000256" key="2">
    <source>
        <dbReference type="ARBA" id="ARBA00022692"/>
    </source>
</evidence>
<dbReference type="EMBL" id="CP048685">
    <property type="protein sequence ID" value="QPJ62991.1"/>
    <property type="molecule type" value="Genomic_DNA"/>
</dbReference>
<dbReference type="AlphaFoldDB" id="A0A7T0BY46"/>
<dbReference type="PANTHER" id="PTHR11040">
    <property type="entry name" value="ZINC/IRON TRANSPORTER"/>
    <property type="match status" value="1"/>
</dbReference>
<evidence type="ECO:0000313" key="7">
    <source>
        <dbReference type="Proteomes" id="UP000594688"/>
    </source>
</evidence>
<evidence type="ECO:0000256" key="3">
    <source>
        <dbReference type="ARBA" id="ARBA00022989"/>
    </source>
</evidence>
<feature type="transmembrane region" description="Helical" evidence="5">
    <location>
        <begin position="123"/>
        <end position="142"/>
    </location>
</feature>
<feature type="transmembrane region" description="Helical" evidence="5">
    <location>
        <begin position="95"/>
        <end position="117"/>
    </location>
</feature>
<sequence length="172" mass="18842">MIYPLALGFLITFFFEKTFAWNTLESGKISYQTIGLSTLGGLSFHSLVEGLAMGTAMKMEIGIVVIAALIIHKFPVALILSSLFIKAGIFKKRTILFIIFLFALITPLGAGVSYVMFGIVDPYLLELAIAASGGTFLYLALFDFLPAINKQNQFGRIHTVSVCMGFSAMYFI</sequence>
<feature type="transmembrane region" description="Helical" evidence="5">
    <location>
        <begin position="61"/>
        <end position="83"/>
    </location>
</feature>
<gene>
    <name evidence="6" type="ORF">G3M70_14345</name>
</gene>
<dbReference type="KEGG" id="nli:G3M70_14345"/>
<keyword evidence="2 5" id="KW-0812">Transmembrane</keyword>
<keyword evidence="4 5" id="KW-0472">Membrane</keyword>
<evidence type="ECO:0000256" key="1">
    <source>
        <dbReference type="ARBA" id="ARBA00004141"/>
    </source>
</evidence>
<evidence type="ECO:0000256" key="4">
    <source>
        <dbReference type="ARBA" id="ARBA00023136"/>
    </source>
</evidence>
<dbReference type="GO" id="GO:0005385">
    <property type="term" value="F:zinc ion transmembrane transporter activity"/>
    <property type="evidence" value="ECO:0007669"/>
    <property type="project" value="TreeGrafter"/>
</dbReference>
<name>A0A7T0BY46_9BACT</name>
<dbReference type="PANTHER" id="PTHR11040:SF44">
    <property type="entry name" value="PROTEIN ZNTC-RELATED"/>
    <property type="match status" value="1"/>
</dbReference>
<evidence type="ECO:0000313" key="6">
    <source>
        <dbReference type="EMBL" id="QPJ62991.1"/>
    </source>
</evidence>
<comment type="subcellular location">
    <subcellularLocation>
        <location evidence="1">Membrane</location>
        <topology evidence="1">Multi-pass membrane protein</topology>
    </subcellularLocation>
</comment>
<organism evidence="6 7">
    <name type="scientific">Candidatus Nitronauta litoralis</name>
    <dbReference type="NCBI Taxonomy" id="2705533"/>
    <lineage>
        <taxon>Bacteria</taxon>
        <taxon>Pseudomonadati</taxon>
        <taxon>Nitrospinota/Tectimicrobiota group</taxon>
        <taxon>Nitrospinota</taxon>
        <taxon>Nitrospinia</taxon>
        <taxon>Nitrospinales</taxon>
        <taxon>Nitrospinaceae</taxon>
        <taxon>Candidatus Nitronauta</taxon>
    </lineage>
</organism>
<dbReference type="GO" id="GO:0016020">
    <property type="term" value="C:membrane"/>
    <property type="evidence" value="ECO:0007669"/>
    <property type="project" value="UniProtKB-SubCell"/>
</dbReference>
<proteinExistence type="predicted"/>
<reference evidence="6 7" key="1">
    <citation type="submission" date="2020-02" db="EMBL/GenBank/DDBJ databases">
        <title>Genomic and physiological characterization of two novel Nitrospinaceae genera.</title>
        <authorList>
            <person name="Mueller A.J."/>
            <person name="Jung M.-Y."/>
            <person name="Strachan C.R."/>
            <person name="Herbold C.W."/>
            <person name="Kirkegaard R.H."/>
            <person name="Daims H."/>
        </authorList>
    </citation>
    <scope>NUCLEOTIDE SEQUENCE [LARGE SCALE GENOMIC DNA]</scope>
    <source>
        <strain evidence="6">EB</strain>
    </source>
</reference>
<protein>
    <submittedName>
        <fullName evidence="6">ZIP family metal transporter</fullName>
    </submittedName>
</protein>
<dbReference type="Pfam" id="PF02535">
    <property type="entry name" value="Zip"/>
    <property type="match status" value="1"/>
</dbReference>
<evidence type="ECO:0000256" key="5">
    <source>
        <dbReference type="SAM" id="Phobius"/>
    </source>
</evidence>
<keyword evidence="3 5" id="KW-1133">Transmembrane helix</keyword>